<evidence type="ECO:0000256" key="8">
    <source>
        <dbReference type="ARBA" id="ARBA00037631"/>
    </source>
</evidence>
<dbReference type="InterPro" id="IPR011050">
    <property type="entry name" value="Pectin_lyase_fold/virulence"/>
</dbReference>
<proteinExistence type="predicted"/>
<accession>A0A699GLN1</accession>
<dbReference type="InterPro" id="IPR032783">
    <property type="entry name" value="AraC_lig"/>
</dbReference>
<dbReference type="InterPro" id="IPR018062">
    <property type="entry name" value="HTH_AraC-typ_CS"/>
</dbReference>
<comment type="caution">
    <text evidence="11">The sequence shown here is derived from an EMBL/GenBank/DDBJ whole genome shotgun (WGS) entry which is preliminary data.</text>
</comment>
<dbReference type="PROSITE" id="PS01124">
    <property type="entry name" value="HTH_ARAC_FAMILY_2"/>
    <property type="match status" value="1"/>
</dbReference>
<dbReference type="InterPro" id="IPR018060">
    <property type="entry name" value="HTH_AraC"/>
</dbReference>
<keyword evidence="3" id="KW-1015">Disulfide bond</keyword>
<dbReference type="Pfam" id="PF00544">
    <property type="entry name" value="Pectate_lyase_4"/>
    <property type="match status" value="1"/>
</dbReference>
<keyword evidence="2" id="KW-0238">DNA-binding</keyword>
<organism evidence="11">
    <name type="scientific">Tanacetum cinerariifolium</name>
    <name type="common">Dalmatian daisy</name>
    <name type="synonym">Chrysanthemum cinerariifolium</name>
    <dbReference type="NCBI Taxonomy" id="118510"/>
    <lineage>
        <taxon>Eukaryota</taxon>
        <taxon>Viridiplantae</taxon>
        <taxon>Streptophyta</taxon>
        <taxon>Embryophyta</taxon>
        <taxon>Tracheophyta</taxon>
        <taxon>Spermatophyta</taxon>
        <taxon>Magnoliopsida</taxon>
        <taxon>eudicotyledons</taxon>
        <taxon>Gunneridae</taxon>
        <taxon>Pentapetalae</taxon>
        <taxon>asterids</taxon>
        <taxon>campanulids</taxon>
        <taxon>Asterales</taxon>
        <taxon>Asteraceae</taxon>
        <taxon>Asteroideae</taxon>
        <taxon>Anthemideae</taxon>
        <taxon>Anthemidinae</taxon>
        <taxon>Tanacetum</taxon>
    </lineage>
</organism>
<dbReference type="AlphaFoldDB" id="A0A699GLN1"/>
<sequence length="881" mass="92809">MRLAGLQYRRSAIGATPGLAFGNPPGRAQFHFLARGRLWLHAPDGTLIALQAGDAVLLPRGGPHAVLAAPDLPVGEVPLFELARQANAPAPAPAPDLAGAVIFSCCMELDLGGMQPLIDAMPTVLLTSELMTAAPEAGPLLMAMERESTTMRAGSTGILVRLAEVVAALIVRDWVANGASDATGWVGALHDPRLGRAIFEMHRDPGRNWTVATLAKEAGHSRSVFSQRFSRATGSTPLEYLTGLRMRLAVQQIGRAQQPIATVATQLGYGSLAAFSRAFKRHTGVSPAGLADAPRADGCPDQADTVLLHRQSSYVQPCRASGRPARCPGRSNRSALLRNTPSAAAASRLLPATTSPATAAVPATKGRVIHPCRAANARRTALRMTCADWSAPHQTELLGKREKMHRKAPMRYIIFTAILAAAMTACGGEDSKASGNNLPAAKALSSVQASPSPISSAPVVAATSDEMKTSAAATISVATTPAAAAKANTAALNTGAPIGFGATTTGGAGGEVVTVTTPQELRQALCSTFDGTTCIDKTPRIVQVSSLIDFTNTEGTTAGQGCVYSHYACTGKSGKQERILEWGNYCTGSAVFPINYDTAGTKPLAIGSNKTVVGLGNTAGLKGKGLYIGGGSSNVIIRNLSITDINEGIIWGGDAITIDGASKIWIDHNYFARIGRQMIVTGWGAATATTISNNFFDGQTEYGHYCNDKHYWVLLLIGDQQEITLFANRFHRTSGRSPETGKRESGTGGLIHMVNNLYTENYFMGVSPSPDVNLLIEGNYFDPTGDYFFPIFTTNDKDLAYAPLDETLSSTDAGCVATLGRACGPSYSQTEHSSFRLNTQVLSAVAANPAWKNATGTVVPLHYSEVHDYVTKNAGPQTNLK</sequence>
<dbReference type="EC" id="4.2.2.10" evidence="9"/>
<dbReference type="SMART" id="SM00342">
    <property type="entry name" value="HTH_ARAC"/>
    <property type="match status" value="1"/>
</dbReference>
<protein>
    <recommendedName>
        <fullName evidence="9">pectin lyase</fullName>
        <ecNumber evidence="9">4.2.2.10</ecNumber>
    </recommendedName>
</protein>
<dbReference type="SUPFAM" id="SSF46689">
    <property type="entry name" value="Homeodomain-like"/>
    <property type="match status" value="2"/>
</dbReference>
<evidence type="ECO:0000256" key="7">
    <source>
        <dbReference type="ARBA" id="ARBA00036818"/>
    </source>
</evidence>
<dbReference type="InterPro" id="IPR012334">
    <property type="entry name" value="Pectin_lyas_fold"/>
</dbReference>
<keyword evidence="1" id="KW-0805">Transcription regulation</keyword>
<dbReference type="SUPFAM" id="SSF51126">
    <property type="entry name" value="Pectin lyase-like"/>
    <property type="match status" value="1"/>
</dbReference>
<dbReference type="GO" id="GO:0043565">
    <property type="term" value="F:sequence-specific DNA binding"/>
    <property type="evidence" value="ECO:0007669"/>
    <property type="project" value="InterPro"/>
</dbReference>
<comment type="catalytic activity">
    <reaction evidence="7">
        <text>Eliminative cleavage of (1-&gt;4)-alpha-D-galacturonan methyl ester to give oligosaccharides with 4-deoxy-6-O-methyl-alpha-D-galact-4-enuronosyl groups at their non-reducing ends.</text>
        <dbReference type="EC" id="4.2.2.10"/>
    </reaction>
</comment>
<keyword evidence="6" id="KW-0456">Lyase</keyword>
<evidence type="ECO:0000256" key="3">
    <source>
        <dbReference type="ARBA" id="ARBA00023157"/>
    </source>
</evidence>
<dbReference type="InterPro" id="IPR011051">
    <property type="entry name" value="RmlC_Cupin_sf"/>
</dbReference>
<name>A0A699GLN1_TANCI</name>
<dbReference type="InterPro" id="IPR002022">
    <property type="entry name" value="Pec_lyase"/>
</dbReference>
<dbReference type="EMBL" id="BKCJ010004639">
    <property type="protein sequence ID" value="GEU62233.1"/>
    <property type="molecule type" value="Genomic_DNA"/>
</dbReference>
<keyword evidence="4" id="KW-0804">Transcription</keyword>
<dbReference type="Pfam" id="PF12833">
    <property type="entry name" value="HTH_18"/>
    <property type="match status" value="1"/>
</dbReference>
<dbReference type="GO" id="GO:0047490">
    <property type="term" value="F:pectin lyase activity"/>
    <property type="evidence" value="ECO:0007669"/>
    <property type="project" value="UniProtKB-EC"/>
</dbReference>
<comment type="function">
    <text evidence="8">Pectinolytic enzymes consist of four classes of enzymes: pectin lyase, polygalacturonase, pectin methylesterase and rhamnogalacturonase. Among pectinolytic enzymes, pectin lyase is the most important in depolymerization of pectin, since it cleaves internal glycosidic bonds of highly methylated pectins.</text>
</comment>
<evidence type="ECO:0000259" key="10">
    <source>
        <dbReference type="PROSITE" id="PS01124"/>
    </source>
</evidence>
<evidence type="ECO:0000256" key="9">
    <source>
        <dbReference type="ARBA" id="ARBA00039082"/>
    </source>
</evidence>
<dbReference type="InterPro" id="IPR045032">
    <property type="entry name" value="PEL"/>
</dbReference>
<reference evidence="11" key="1">
    <citation type="journal article" date="2019" name="Sci. Rep.">
        <title>Draft genome of Tanacetum cinerariifolium, the natural source of mosquito coil.</title>
        <authorList>
            <person name="Yamashiro T."/>
            <person name="Shiraishi A."/>
            <person name="Satake H."/>
            <person name="Nakayama K."/>
        </authorList>
    </citation>
    <scope>NUCLEOTIDE SEQUENCE</scope>
</reference>
<dbReference type="GO" id="GO:0030570">
    <property type="term" value="F:pectate lyase activity"/>
    <property type="evidence" value="ECO:0007669"/>
    <property type="project" value="InterPro"/>
</dbReference>
<dbReference type="PANTHER" id="PTHR31683">
    <property type="entry name" value="PECTATE LYASE 18-RELATED"/>
    <property type="match status" value="1"/>
</dbReference>
<dbReference type="SMART" id="SM00656">
    <property type="entry name" value="Amb_all"/>
    <property type="match status" value="1"/>
</dbReference>
<evidence type="ECO:0000256" key="5">
    <source>
        <dbReference type="ARBA" id="ARBA00023180"/>
    </source>
</evidence>
<evidence type="ECO:0000256" key="6">
    <source>
        <dbReference type="ARBA" id="ARBA00023239"/>
    </source>
</evidence>
<dbReference type="Gene3D" id="2.160.20.10">
    <property type="entry name" value="Single-stranded right-handed beta-helix, Pectin lyase-like"/>
    <property type="match status" value="1"/>
</dbReference>
<evidence type="ECO:0000313" key="11">
    <source>
        <dbReference type="EMBL" id="GEU62233.1"/>
    </source>
</evidence>
<evidence type="ECO:0000256" key="2">
    <source>
        <dbReference type="ARBA" id="ARBA00023125"/>
    </source>
</evidence>
<dbReference type="SUPFAM" id="SSF51182">
    <property type="entry name" value="RmlC-like cupins"/>
    <property type="match status" value="1"/>
</dbReference>
<dbReference type="PANTHER" id="PTHR31683:SF67">
    <property type="entry name" value="PECTIN LYASE F-RELATED"/>
    <property type="match status" value="1"/>
</dbReference>
<keyword evidence="5" id="KW-0325">Glycoprotein</keyword>
<dbReference type="GO" id="GO:0003700">
    <property type="term" value="F:DNA-binding transcription factor activity"/>
    <property type="evidence" value="ECO:0007669"/>
    <property type="project" value="InterPro"/>
</dbReference>
<dbReference type="Gene3D" id="1.10.10.60">
    <property type="entry name" value="Homeodomain-like"/>
    <property type="match status" value="2"/>
</dbReference>
<evidence type="ECO:0000256" key="4">
    <source>
        <dbReference type="ARBA" id="ARBA00023163"/>
    </source>
</evidence>
<dbReference type="InterPro" id="IPR009057">
    <property type="entry name" value="Homeodomain-like_sf"/>
</dbReference>
<dbReference type="Pfam" id="PF12852">
    <property type="entry name" value="Cupin_6"/>
    <property type="match status" value="1"/>
</dbReference>
<gene>
    <name evidence="11" type="ORF">Tci_034211</name>
</gene>
<dbReference type="PROSITE" id="PS00041">
    <property type="entry name" value="HTH_ARAC_FAMILY_1"/>
    <property type="match status" value="1"/>
</dbReference>
<feature type="domain" description="HTH araC/xylS-type" evidence="10">
    <location>
        <begin position="195"/>
        <end position="293"/>
    </location>
</feature>
<evidence type="ECO:0000256" key="1">
    <source>
        <dbReference type="ARBA" id="ARBA00023015"/>
    </source>
</evidence>